<evidence type="ECO:0000313" key="4">
    <source>
        <dbReference type="Proteomes" id="UP000265926"/>
    </source>
</evidence>
<proteinExistence type="predicted"/>
<dbReference type="CDD" id="cd04186">
    <property type="entry name" value="GT_2_like_c"/>
    <property type="match status" value="1"/>
</dbReference>
<dbReference type="SUPFAM" id="SSF53448">
    <property type="entry name" value="Nucleotide-diphospho-sugar transferases"/>
    <property type="match status" value="1"/>
</dbReference>
<organism evidence="3 4">
    <name type="scientific">Maribellus luteus</name>
    <dbReference type="NCBI Taxonomy" id="2305463"/>
    <lineage>
        <taxon>Bacteria</taxon>
        <taxon>Pseudomonadati</taxon>
        <taxon>Bacteroidota</taxon>
        <taxon>Bacteroidia</taxon>
        <taxon>Marinilabiliales</taxon>
        <taxon>Prolixibacteraceae</taxon>
        <taxon>Maribellus</taxon>
    </lineage>
</organism>
<feature type="transmembrane region" description="Helical" evidence="1">
    <location>
        <begin position="260"/>
        <end position="280"/>
    </location>
</feature>
<dbReference type="PANTHER" id="PTHR43179">
    <property type="entry name" value="RHAMNOSYLTRANSFERASE WBBL"/>
    <property type="match status" value="1"/>
</dbReference>
<dbReference type="Gene3D" id="3.40.50.720">
    <property type="entry name" value="NAD(P)-binding Rossmann-like Domain"/>
    <property type="match status" value="1"/>
</dbReference>
<dbReference type="GO" id="GO:0016740">
    <property type="term" value="F:transferase activity"/>
    <property type="evidence" value="ECO:0007669"/>
    <property type="project" value="UniProtKB-KW"/>
</dbReference>
<dbReference type="PANTHER" id="PTHR43179:SF7">
    <property type="entry name" value="RHAMNOSYLTRANSFERASE WBBL"/>
    <property type="match status" value="1"/>
</dbReference>
<gene>
    <name evidence="3" type="ORF">D1614_16675</name>
</gene>
<dbReference type="InterPro" id="IPR029044">
    <property type="entry name" value="Nucleotide-diphossugar_trans"/>
</dbReference>
<feature type="transmembrane region" description="Helical" evidence="1">
    <location>
        <begin position="546"/>
        <end position="565"/>
    </location>
</feature>
<dbReference type="Pfam" id="PF13727">
    <property type="entry name" value="CoA_binding_3"/>
    <property type="match status" value="1"/>
</dbReference>
<keyword evidence="3" id="KW-0808">Transferase</keyword>
<dbReference type="OrthoDB" id="9771846at2"/>
<keyword evidence="1" id="KW-0812">Transmembrane</keyword>
<reference evidence="3 4" key="1">
    <citation type="submission" date="2018-08" db="EMBL/GenBank/DDBJ databases">
        <title>Pallidiluteibacterium maritimus gen. nov., sp. nov., isolated from coastal sediment.</title>
        <authorList>
            <person name="Zhou L.Y."/>
        </authorList>
    </citation>
    <scope>NUCLEOTIDE SEQUENCE [LARGE SCALE GENOMIC DNA]</scope>
    <source>
        <strain evidence="3 4">XSD2</strain>
    </source>
</reference>
<keyword evidence="1" id="KW-0472">Membrane</keyword>
<keyword evidence="4" id="KW-1185">Reference proteome</keyword>
<dbReference type="InterPro" id="IPR001173">
    <property type="entry name" value="Glyco_trans_2-like"/>
</dbReference>
<sequence length="652" mass="74305">MDLSVVIVNYNVKHFLEQCLHAVFRAAQNVSTEVFVVDNNSVDGSSELIRDKFPEVFLIENKNNVGFSKANNQAIRQAKGRYILLLNPDTVVEENTFEKTVAFMDQHPEAGGLGVKMIDGKGNFLPESKRGLPTPWVAFYKMFGLSKLFPKSRKFGKYHLSYLSENEIHEVDVLAGAFMLMRKETLDKVGLLDETFFMYGEDIDLSYRIQQGGYKNYYFPETTIIHYKGESTKKGSLNYVKVFYNAMVIFARKHFPGGKAGVFASLIHLAIYFRAFLSIGKRVVSRLFFPLLDALLVFLGFFLITPVWEELQFHEVDYYPPVFLQVVVPVYILFFLLGIGFSGGYKKPVSIYKLGRGILWGLIAILLVYSLVDEEYRFSRALILLGSVWAAVSLAMLRLLLHWLKPGTFRLNIQRNRKMAIVGHPKEAERVQHILEETQLNAQLAGYIAIDNNDKGTQYLGQISQLKEIIRINRIDELIFCAGNISSADIIKAMLDLTELDVDYKIAPPESISIIGSNSIHTAGDLYVVNVNAISKPVNKRKKRMFDVEAALFLLLSSPALIWFYKNKSRFISNILSVLAGKKSWIGFIPEKGTFEHLPALKQGILNPGDLFPELRLDPEKFTRLNMLYAKDYRLITDAEILYKSWKKLDRQ</sequence>
<evidence type="ECO:0000313" key="3">
    <source>
        <dbReference type="EMBL" id="RIJ47063.1"/>
    </source>
</evidence>
<dbReference type="Proteomes" id="UP000265926">
    <property type="component" value="Unassembled WGS sequence"/>
</dbReference>
<keyword evidence="1" id="KW-1133">Transmembrane helix</keyword>
<dbReference type="RefSeq" id="WP_119439102.1">
    <property type="nucleotide sequence ID" value="NZ_QWGR01000010.1"/>
</dbReference>
<evidence type="ECO:0000256" key="1">
    <source>
        <dbReference type="SAM" id="Phobius"/>
    </source>
</evidence>
<dbReference type="Gene3D" id="3.90.550.10">
    <property type="entry name" value="Spore Coat Polysaccharide Biosynthesis Protein SpsA, Chain A"/>
    <property type="match status" value="1"/>
</dbReference>
<feature type="domain" description="Glycosyltransferase 2-like" evidence="2">
    <location>
        <begin position="4"/>
        <end position="129"/>
    </location>
</feature>
<accession>A0A399SZ76</accession>
<comment type="caution">
    <text evidence="3">The sequence shown here is derived from an EMBL/GenBank/DDBJ whole genome shotgun (WGS) entry which is preliminary data.</text>
</comment>
<feature type="transmembrane region" description="Helical" evidence="1">
    <location>
        <begin position="378"/>
        <end position="401"/>
    </location>
</feature>
<protein>
    <submittedName>
        <fullName evidence="3">Glycosyltransferase</fullName>
    </submittedName>
</protein>
<dbReference type="Pfam" id="PF00535">
    <property type="entry name" value="Glycos_transf_2"/>
    <property type="match status" value="1"/>
</dbReference>
<feature type="transmembrane region" description="Helical" evidence="1">
    <location>
        <begin position="287"/>
        <end position="308"/>
    </location>
</feature>
<feature type="transmembrane region" description="Helical" evidence="1">
    <location>
        <begin position="354"/>
        <end position="372"/>
    </location>
</feature>
<name>A0A399SZ76_9BACT</name>
<dbReference type="EMBL" id="QWGR01000010">
    <property type="protein sequence ID" value="RIJ47063.1"/>
    <property type="molecule type" value="Genomic_DNA"/>
</dbReference>
<feature type="transmembrane region" description="Helical" evidence="1">
    <location>
        <begin position="323"/>
        <end position="342"/>
    </location>
</feature>
<dbReference type="AlphaFoldDB" id="A0A399SZ76"/>
<evidence type="ECO:0000259" key="2">
    <source>
        <dbReference type="Pfam" id="PF00535"/>
    </source>
</evidence>